<dbReference type="AlphaFoldDB" id="A0A6M3M8Z0"/>
<gene>
    <name evidence="1" type="ORF">MM171A00514_0013</name>
    <name evidence="2" type="ORF">MM171B00578_0002</name>
</gene>
<accession>A0A6M3M8Z0</accession>
<reference evidence="2" key="1">
    <citation type="submission" date="2020-03" db="EMBL/GenBank/DDBJ databases">
        <title>The deep terrestrial virosphere.</title>
        <authorList>
            <person name="Holmfeldt K."/>
            <person name="Nilsson E."/>
            <person name="Simone D."/>
            <person name="Lopez-Fernandez M."/>
            <person name="Wu X."/>
            <person name="de Brujin I."/>
            <person name="Lundin D."/>
            <person name="Andersson A."/>
            <person name="Bertilsson S."/>
            <person name="Dopson M."/>
        </authorList>
    </citation>
    <scope>NUCLEOTIDE SEQUENCE</scope>
    <source>
        <strain evidence="1">MM171A00514</strain>
        <strain evidence="2">MM171B00578</strain>
    </source>
</reference>
<evidence type="ECO:0000313" key="2">
    <source>
        <dbReference type="EMBL" id="QJB03718.1"/>
    </source>
</evidence>
<organism evidence="2">
    <name type="scientific">viral metagenome</name>
    <dbReference type="NCBI Taxonomy" id="1070528"/>
    <lineage>
        <taxon>unclassified sequences</taxon>
        <taxon>metagenomes</taxon>
        <taxon>organismal metagenomes</taxon>
    </lineage>
</organism>
<sequence>MSDQSFEELSDMALIREYLPFFECIQIGEYVGLTITRHQSKRIYRRGLTFRGKGIHNPLMLTGYSARLLAQVQQEAED</sequence>
<evidence type="ECO:0000313" key="1">
    <source>
        <dbReference type="EMBL" id="QJB00377.1"/>
    </source>
</evidence>
<dbReference type="EMBL" id="MT143691">
    <property type="protein sequence ID" value="QJB00377.1"/>
    <property type="molecule type" value="Genomic_DNA"/>
</dbReference>
<name>A0A6M3M8Z0_9ZZZZ</name>
<proteinExistence type="predicted"/>
<protein>
    <submittedName>
        <fullName evidence="2">Uncharacterized protein</fullName>
    </submittedName>
</protein>
<dbReference type="EMBL" id="MT143858">
    <property type="protein sequence ID" value="QJB03718.1"/>
    <property type="molecule type" value="Genomic_DNA"/>
</dbReference>